<organism evidence="1 2">
    <name type="scientific">Plutella xylostella</name>
    <name type="common">Diamondback moth</name>
    <name type="synonym">Plutella maculipennis</name>
    <dbReference type="NCBI Taxonomy" id="51655"/>
    <lineage>
        <taxon>Eukaryota</taxon>
        <taxon>Metazoa</taxon>
        <taxon>Ecdysozoa</taxon>
        <taxon>Arthropoda</taxon>
        <taxon>Hexapoda</taxon>
        <taxon>Insecta</taxon>
        <taxon>Pterygota</taxon>
        <taxon>Neoptera</taxon>
        <taxon>Endopterygota</taxon>
        <taxon>Lepidoptera</taxon>
        <taxon>Glossata</taxon>
        <taxon>Ditrysia</taxon>
        <taxon>Yponomeutoidea</taxon>
        <taxon>Plutellidae</taxon>
        <taxon>Plutella</taxon>
    </lineage>
</organism>
<name>A0ABQ7PWG0_PLUXY</name>
<accession>A0ABQ7PWG0</accession>
<proteinExistence type="predicted"/>
<sequence length="80" mass="8463">MSVQLMQALAQAPDIAATDGSGDRSAMKTLCRAKPLDPCSLIGRRRARLLTSRAGKLCLESKRVIPGTPQCAHSRAPTGC</sequence>
<comment type="caution">
    <text evidence="1">The sequence shown here is derived from an EMBL/GenBank/DDBJ whole genome shotgun (WGS) entry which is preliminary data.</text>
</comment>
<keyword evidence="2" id="KW-1185">Reference proteome</keyword>
<reference evidence="1 2" key="1">
    <citation type="submission" date="2021-06" db="EMBL/GenBank/DDBJ databases">
        <title>A haploid diamondback moth (Plutella xylostella L.) genome assembly resolves 31 chromosomes and identifies a diamide resistance mutation.</title>
        <authorList>
            <person name="Ward C.M."/>
            <person name="Perry K.D."/>
            <person name="Baker G."/>
            <person name="Powis K."/>
            <person name="Heckel D.G."/>
            <person name="Baxter S.W."/>
        </authorList>
    </citation>
    <scope>NUCLEOTIDE SEQUENCE [LARGE SCALE GENOMIC DNA]</scope>
    <source>
        <strain evidence="1 2">LV</strain>
        <tissue evidence="1">Single pupa</tissue>
    </source>
</reference>
<gene>
    <name evidence="1" type="ORF">JYU34_019680</name>
</gene>
<dbReference type="EMBL" id="JAHIBW010000027">
    <property type="protein sequence ID" value="KAG7296824.1"/>
    <property type="molecule type" value="Genomic_DNA"/>
</dbReference>
<dbReference type="Proteomes" id="UP000823941">
    <property type="component" value="Chromosome 27"/>
</dbReference>
<protein>
    <submittedName>
        <fullName evidence="1">Uncharacterized protein</fullName>
    </submittedName>
</protein>
<evidence type="ECO:0000313" key="1">
    <source>
        <dbReference type="EMBL" id="KAG7296824.1"/>
    </source>
</evidence>
<evidence type="ECO:0000313" key="2">
    <source>
        <dbReference type="Proteomes" id="UP000823941"/>
    </source>
</evidence>